<name>A0A816EPC5_9BILA</name>
<reference evidence="1" key="1">
    <citation type="submission" date="2021-02" db="EMBL/GenBank/DDBJ databases">
        <authorList>
            <person name="Nowell W R."/>
        </authorList>
    </citation>
    <scope>NUCLEOTIDE SEQUENCE</scope>
</reference>
<evidence type="ECO:0000313" key="2">
    <source>
        <dbReference type="Proteomes" id="UP000663834"/>
    </source>
</evidence>
<organism evidence="1 2">
    <name type="scientific">Rotaria magnacalcarata</name>
    <dbReference type="NCBI Taxonomy" id="392030"/>
    <lineage>
        <taxon>Eukaryota</taxon>
        <taxon>Metazoa</taxon>
        <taxon>Spiralia</taxon>
        <taxon>Gnathifera</taxon>
        <taxon>Rotifera</taxon>
        <taxon>Eurotatoria</taxon>
        <taxon>Bdelloidea</taxon>
        <taxon>Philodinida</taxon>
        <taxon>Philodinidae</taxon>
        <taxon>Rotaria</taxon>
    </lineage>
</organism>
<dbReference type="OrthoDB" id="10043521at2759"/>
<evidence type="ECO:0000313" key="1">
    <source>
        <dbReference type="EMBL" id="CAF1650157.1"/>
    </source>
</evidence>
<dbReference type="Proteomes" id="UP000663834">
    <property type="component" value="Unassembled WGS sequence"/>
</dbReference>
<dbReference type="EMBL" id="CAJNOW010016426">
    <property type="protein sequence ID" value="CAF1650157.1"/>
    <property type="molecule type" value="Genomic_DNA"/>
</dbReference>
<sequence>MTLHNLEFDDFEEFLLKLCSPLQLFDAKIKSRDRSYLNADRWERFISQNMTSLIRFTFRYSDIIDDEFELTFYHSLIDRFTSSFWIDRKWFFKLFIKENELIYSIRPYQKTWIDFQEYLHINQDTKNNINDSLNPYFPVVELSIIGTCLTENEEPLINKISFIFNMIKVTYLDIECDQMTVSMLITILHSLINLNSITLSNSALCQQMDLSIRDKIIFNAFLNTKKISKITLQNVTENDQIESIFKYFPRIHFFGLQRVRDANLKSVIRYILWNIADNNISHAITICVFCDDAKYNKIEKLYQMIDSKKLLKSYAIRHQYDRFYIQWK</sequence>
<dbReference type="AlphaFoldDB" id="A0A816EPC5"/>
<gene>
    <name evidence="1" type="ORF">KQP761_LOCUS29817</name>
</gene>
<proteinExistence type="predicted"/>
<accession>A0A816EPC5</accession>
<comment type="caution">
    <text evidence="1">The sequence shown here is derived from an EMBL/GenBank/DDBJ whole genome shotgun (WGS) entry which is preliminary data.</text>
</comment>
<protein>
    <submittedName>
        <fullName evidence="1">Uncharacterized protein</fullName>
    </submittedName>
</protein>